<evidence type="ECO:0000259" key="8">
    <source>
        <dbReference type="Pfam" id="PF02384"/>
    </source>
</evidence>
<evidence type="ECO:0000313" key="11">
    <source>
        <dbReference type="Proteomes" id="UP000195607"/>
    </source>
</evidence>
<evidence type="ECO:0000313" key="10">
    <source>
        <dbReference type="EMBL" id="SIM74117.1"/>
    </source>
</evidence>
<dbReference type="GO" id="GO:0008170">
    <property type="term" value="F:N-methyltransferase activity"/>
    <property type="evidence" value="ECO:0007669"/>
    <property type="project" value="InterPro"/>
</dbReference>
<evidence type="ECO:0000256" key="6">
    <source>
        <dbReference type="ARBA" id="ARBA00047942"/>
    </source>
</evidence>
<dbReference type="PROSITE" id="PS00092">
    <property type="entry name" value="N6_MTASE"/>
    <property type="match status" value="1"/>
</dbReference>
<dbReference type="Pfam" id="PF02384">
    <property type="entry name" value="N6_Mtase"/>
    <property type="match status" value="1"/>
</dbReference>
<keyword evidence="2" id="KW-0489">Methyltransferase</keyword>
<dbReference type="EC" id="2.1.1.72" evidence="1"/>
<evidence type="ECO:0000256" key="7">
    <source>
        <dbReference type="SAM" id="Coils"/>
    </source>
</evidence>
<keyword evidence="4" id="KW-0949">S-adenosyl-L-methionine</keyword>
<dbReference type="GO" id="GO:0003677">
    <property type="term" value="F:DNA binding"/>
    <property type="evidence" value="ECO:0007669"/>
    <property type="project" value="InterPro"/>
</dbReference>
<dbReference type="InterPro" id="IPR051537">
    <property type="entry name" value="DNA_Adenine_Mtase"/>
</dbReference>
<sequence length="507" mass="58038">MAVDCFSKITKNDLVKLVDNAADLIRTSVDYKYILVLLFIKRLSDRWNEEIDDAISEIMEETGIDESEARKRAVSNEFHSFMVPENVLWNNIRKDRDKLTENMSRAINEIAKQNKELDGVVNRIDFIDFTKTRENRLLLEQLFALFDKYNFSNKCIEGDAMGDAYEHILMRFAPEKAKEGEVYTPREVVRLMVDILDPQPGMSVYDPACGSGGMLIEAYEHVKSRMGVDKANRVGLYGEERSPTTYALAKMNTILHDISESHLEVGDSLLYPKFKTASGLRHFDFVLANPPWSQKGYGEDTLKQAEFKDRYAYGFVPQRYGDWAWIEHMLYTAKSKVAVIMDQGALFRSNSEKIIRQKIVDEKLLDSVILLPEKIFYNTGAAGVILIFNKEKKEEYKDKVLFIDASKEYGKHPDMRKLNIITNDNIDHIVSAYRKFESIDGFSKVVSVDEIKAKDYNLNVTTFVSPISNESSIDITGTIEKLDGINADLSEVEEKLNGYLKELGYID</sequence>
<name>A0A1N5VP75_9ARCH</name>
<dbReference type="GO" id="GO:0009307">
    <property type="term" value="P:DNA restriction-modification system"/>
    <property type="evidence" value="ECO:0007669"/>
    <property type="project" value="UniProtKB-KW"/>
</dbReference>
<organism evidence="10 11">
    <name type="scientific">Cuniculiplasma divulgatum</name>
    <dbReference type="NCBI Taxonomy" id="1673428"/>
    <lineage>
        <taxon>Archaea</taxon>
        <taxon>Methanobacteriati</taxon>
        <taxon>Thermoplasmatota</taxon>
        <taxon>Thermoplasmata</taxon>
        <taxon>Thermoplasmatales</taxon>
        <taxon>Cuniculiplasmataceae</taxon>
        <taxon>Cuniculiplasma</taxon>
    </lineage>
</organism>
<evidence type="ECO:0000256" key="5">
    <source>
        <dbReference type="ARBA" id="ARBA00022747"/>
    </source>
</evidence>
<dbReference type="Pfam" id="PF12161">
    <property type="entry name" value="HsdM_N"/>
    <property type="match status" value="1"/>
</dbReference>
<dbReference type="SUPFAM" id="SSF53335">
    <property type="entry name" value="S-adenosyl-L-methionine-dependent methyltransferases"/>
    <property type="match status" value="1"/>
</dbReference>
<keyword evidence="5" id="KW-0680">Restriction system</keyword>
<dbReference type="REBASE" id="176593">
    <property type="entry name" value="M.Cdi30642ORF1437P"/>
</dbReference>
<dbReference type="GO" id="GO:0009007">
    <property type="term" value="F:site-specific DNA-methyltransferase (adenine-specific) activity"/>
    <property type="evidence" value="ECO:0007669"/>
    <property type="project" value="UniProtKB-EC"/>
</dbReference>
<keyword evidence="3" id="KW-0808">Transferase</keyword>
<dbReference type="InterPro" id="IPR029063">
    <property type="entry name" value="SAM-dependent_MTases_sf"/>
</dbReference>
<evidence type="ECO:0000256" key="2">
    <source>
        <dbReference type="ARBA" id="ARBA00022603"/>
    </source>
</evidence>
<dbReference type="AlphaFoldDB" id="A0A1N5VP75"/>
<evidence type="ECO:0000256" key="3">
    <source>
        <dbReference type="ARBA" id="ARBA00022679"/>
    </source>
</evidence>
<dbReference type="PRINTS" id="PR00507">
    <property type="entry name" value="N12N6MTFRASE"/>
</dbReference>
<dbReference type="Gene3D" id="3.40.50.150">
    <property type="entry name" value="Vaccinia Virus protein VP39"/>
    <property type="match status" value="1"/>
</dbReference>
<dbReference type="InterPro" id="IPR022749">
    <property type="entry name" value="D12N6_MeTrfase_N"/>
</dbReference>
<proteinExistence type="predicted"/>
<keyword evidence="7" id="KW-0175">Coiled coil</keyword>
<accession>A0A1N5VP75</accession>
<dbReference type="Gene3D" id="1.20.1260.30">
    <property type="match status" value="1"/>
</dbReference>
<dbReference type="Proteomes" id="UP000195607">
    <property type="component" value="Chromosome I"/>
</dbReference>
<feature type="coiled-coil region" evidence="7">
    <location>
        <begin position="96"/>
        <end position="123"/>
    </location>
</feature>
<dbReference type="PANTHER" id="PTHR42933">
    <property type="entry name" value="SLR6095 PROTEIN"/>
    <property type="match status" value="1"/>
</dbReference>
<dbReference type="EMBL" id="LT671858">
    <property type="protein sequence ID" value="SIM74117.1"/>
    <property type="molecule type" value="Genomic_DNA"/>
</dbReference>
<feature type="domain" description="DNA methylase adenine-specific" evidence="8">
    <location>
        <begin position="158"/>
        <end position="468"/>
    </location>
</feature>
<evidence type="ECO:0000259" key="9">
    <source>
        <dbReference type="Pfam" id="PF12161"/>
    </source>
</evidence>
<dbReference type="PANTHER" id="PTHR42933:SF3">
    <property type="entry name" value="TYPE I RESTRICTION ENZYME MJAVIII METHYLASE SUBUNIT"/>
    <property type="match status" value="1"/>
</dbReference>
<dbReference type="GO" id="GO:0032259">
    <property type="term" value="P:methylation"/>
    <property type="evidence" value="ECO:0007669"/>
    <property type="project" value="UniProtKB-KW"/>
</dbReference>
<dbReference type="InterPro" id="IPR038333">
    <property type="entry name" value="T1MK-like_N_sf"/>
</dbReference>
<evidence type="ECO:0000256" key="4">
    <source>
        <dbReference type="ARBA" id="ARBA00022691"/>
    </source>
</evidence>
<dbReference type="InterPro" id="IPR002052">
    <property type="entry name" value="DNA_methylase_N6_adenine_CS"/>
</dbReference>
<feature type="domain" description="N6 adenine-specific DNA methyltransferase N-terminal" evidence="9">
    <location>
        <begin position="16"/>
        <end position="144"/>
    </location>
</feature>
<reference evidence="10 11" key="1">
    <citation type="submission" date="2016-04" db="EMBL/GenBank/DDBJ databases">
        <authorList>
            <person name="Evans L.H."/>
            <person name="Alamgir A."/>
            <person name="Owens N."/>
            <person name="Weber N.D."/>
            <person name="Virtaneva K."/>
            <person name="Barbian K."/>
            <person name="Babar A."/>
            <person name="Rosenke K."/>
        </authorList>
    </citation>
    <scope>NUCLEOTIDE SEQUENCE [LARGE SCALE GENOMIC DNA]</scope>
    <source>
        <strain evidence="11">S5(T) (JCM 30642 \VKM B-2941)</strain>
    </source>
</reference>
<evidence type="ECO:0000256" key="1">
    <source>
        <dbReference type="ARBA" id="ARBA00011900"/>
    </source>
</evidence>
<protein>
    <recommendedName>
        <fullName evidence="1">site-specific DNA-methyltransferase (adenine-specific)</fullName>
        <ecNumber evidence="1">2.1.1.72</ecNumber>
    </recommendedName>
</protein>
<dbReference type="InterPro" id="IPR003356">
    <property type="entry name" value="DNA_methylase_A-5"/>
</dbReference>
<gene>
    <name evidence="10" type="ORF">CSP5_1437</name>
</gene>
<comment type="catalytic activity">
    <reaction evidence="6">
        <text>a 2'-deoxyadenosine in DNA + S-adenosyl-L-methionine = an N(6)-methyl-2'-deoxyadenosine in DNA + S-adenosyl-L-homocysteine + H(+)</text>
        <dbReference type="Rhea" id="RHEA:15197"/>
        <dbReference type="Rhea" id="RHEA-COMP:12418"/>
        <dbReference type="Rhea" id="RHEA-COMP:12419"/>
        <dbReference type="ChEBI" id="CHEBI:15378"/>
        <dbReference type="ChEBI" id="CHEBI:57856"/>
        <dbReference type="ChEBI" id="CHEBI:59789"/>
        <dbReference type="ChEBI" id="CHEBI:90615"/>
        <dbReference type="ChEBI" id="CHEBI:90616"/>
        <dbReference type="EC" id="2.1.1.72"/>
    </reaction>
</comment>